<evidence type="ECO:0000256" key="6">
    <source>
        <dbReference type="ARBA" id="ARBA00019961"/>
    </source>
</evidence>
<dbReference type="AlphaFoldDB" id="A0A0M8MT01"/>
<evidence type="ECO:0000256" key="4">
    <source>
        <dbReference type="ARBA" id="ARBA00007507"/>
    </source>
</evidence>
<proteinExistence type="inferred from homology"/>
<feature type="domain" description="KOW" evidence="25">
    <location>
        <begin position="250"/>
        <end position="277"/>
    </location>
</feature>
<evidence type="ECO:0000256" key="5">
    <source>
        <dbReference type="ARBA" id="ARBA00010618"/>
    </source>
</evidence>
<comment type="similarity">
    <text evidence="4 24">Belongs to the small GTPase superfamily. SAR1 family.</text>
</comment>
<sequence length="333" mass="37980">MFIINWFWDILAQLGLTHKNAKILFLGLDNAGKTTLLHMLKNDRLATLQPTLHPTSEELSIGMVKFTTYDLGGHQQARRLWKDYFPEVDGIVFLVDSQDVDRFPEARAELDSLLSIEELNKVPFLILGNKIDAPGAVSEEELRQSLGLFQTTGKGSVPLKDIRPIELFMCSVVMRQGYGEGFRWLSNYVSLVFEWYFTTYVSRYIGIMVSTSRRVNRKAHFDAPGHIRRKIMSAPVSKELRAEHGLRSLPIRKDDEVLVVRGSSRGSEGRIVQVYRKKWVVHLERLQKEKSNGATVQIPIHPSNVVITKIKMDKDRYVLIARKSGKSVEEAEA</sequence>
<comment type="similarity">
    <text evidence="5">Belongs to the universal ribosomal protein uL24 family.</text>
</comment>
<dbReference type="GO" id="GO:0000139">
    <property type="term" value="C:Golgi membrane"/>
    <property type="evidence" value="ECO:0007669"/>
    <property type="project" value="UniProtKB-SubCell"/>
</dbReference>
<organism evidence="26 27">
    <name type="scientific">Malassezia pachydermatis</name>
    <dbReference type="NCBI Taxonomy" id="77020"/>
    <lineage>
        <taxon>Eukaryota</taxon>
        <taxon>Fungi</taxon>
        <taxon>Dikarya</taxon>
        <taxon>Basidiomycota</taxon>
        <taxon>Ustilaginomycotina</taxon>
        <taxon>Malasseziomycetes</taxon>
        <taxon>Malasseziales</taxon>
        <taxon>Malasseziaceae</taxon>
        <taxon>Malassezia</taxon>
    </lineage>
</organism>
<keyword evidence="12 24" id="KW-0931">ER-Golgi transport</keyword>
<evidence type="ECO:0000256" key="13">
    <source>
        <dbReference type="ARBA" id="ARBA00022927"/>
    </source>
</evidence>
<feature type="binding site" evidence="22">
    <location>
        <begin position="27"/>
        <end position="34"/>
    </location>
    <ligand>
        <name>GTP</name>
        <dbReference type="ChEBI" id="CHEBI:37565"/>
    </ligand>
</feature>
<dbReference type="InterPro" id="IPR005825">
    <property type="entry name" value="Ribosomal_uL24_CS"/>
</dbReference>
<dbReference type="Gene3D" id="2.30.30.30">
    <property type="match status" value="1"/>
</dbReference>
<dbReference type="VEuPathDB" id="FungiDB:Malapachy_1659"/>
<dbReference type="GO" id="GO:0006886">
    <property type="term" value="P:intracellular protein transport"/>
    <property type="evidence" value="ECO:0007669"/>
    <property type="project" value="InterPro"/>
</dbReference>
<dbReference type="Proteomes" id="UP000037751">
    <property type="component" value="Unassembled WGS sequence"/>
</dbReference>
<keyword evidence="10" id="KW-0378">Hydrolase</keyword>
<dbReference type="SUPFAM" id="SSF50104">
    <property type="entry name" value="Translation proteins SH3-like domain"/>
    <property type="match status" value="1"/>
</dbReference>
<keyword evidence="11 24" id="KW-0256">Endoplasmic reticulum</keyword>
<dbReference type="OrthoDB" id="2011769at2759"/>
<keyword evidence="18" id="KW-0687">Ribonucleoprotein</keyword>
<keyword evidence="9 21" id="KW-0547">Nucleotide-binding</keyword>
<dbReference type="FunFam" id="2.30.30.30:FF:000009">
    <property type="entry name" value="60S ribosomal protein L26"/>
    <property type="match status" value="1"/>
</dbReference>
<keyword evidence="15 24" id="KW-0333">Golgi apparatus</keyword>
<dbReference type="SMART" id="SM00739">
    <property type="entry name" value="KOW"/>
    <property type="match status" value="1"/>
</dbReference>
<evidence type="ECO:0000256" key="8">
    <source>
        <dbReference type="ARBA" id="ARBA00022448"/>
    </source>
</evidence>
<evidence type="ECO:0000256" key="3">
    <source>
        <dbReference type="ARBA" id="ARBA00004397"/>
    </source>
</evidence>
<dbReference type="CDD" id="cd00879">
    <property type="entry name" value="Sar1"/>
    <property type="match status" value="1"/>
</dbReference>
<dbReference type="STRING" id="77020.A0A0M8MT01"/>
<keyword evidence="16 22" id="KW-0342">GTP-binding</keyword>
<feature type="binding site" evidence="21">
    <location>
        <position position="129"/>
    </location>
    <ligand>
        <name>GTP</name>
        <dbReference type="ChEBI" id="CHEBI:37565"/>
    </ligand>
</feature>
<gene>
    <name evidence="26" type="ORF">Malapachy_1659</name>
</gene>
<dbReference type="PROSITE" id="PS01108">
    <property type="entry name" value="RIBOSOMAL_L24"/>
    <property type="match status" value="1"/>
</dbReference>
<dbReference type="GO" id="GO:0005525">
    <property type="term" value="F:GTP binding"/>
    <property type="evidence" value="ECO:0007669"/>
    <property type="project" value="UniProtKB-KW"/>
</dbReference>
<dbReference type="FunFam" id="3.40.50.300:FF:000161">
    <property type="entry name" value="Small COPII coat GTPase"/>
    <property type="match status" value="1"/>
</dbReference>
<feature type="binding site" evidence="21">
    <location>
        <position position="30"/>
    </location>
    <ligand>
        <name>GTP</name>
        <dbReference type="ChEBI" id="CHEBI:37565"/>
    </ligand>
</feature>
<dbReference type="GO" id="GO:0015934">
    <property type="term" value="C:large ribosomal subunit"/>
    <property type="evidence" value="ECO:0007669"/>
    <property type="project" value="InterPro"/>
</dbReference>
<feature type="binding site" evidence="21">
    <location>
        <position position="130"/>
    </location>
    <ligand>
        <name>GTP</name>
        <dbReference type="ChEBI" id="CHEBI:37565"/>
    </ligand>
</feature>
<dbReference type="InterPro" id="IPR006687">
    <property type="entry name" value="Small_GTPase_SAR1"/>
</dbReference>
<dbReference type="RefSeq" id="XP_017990653.1">
    <property type="nucleotide sequence ID" value="XM_018136162.1"/>
</dbReference>
<dbReference type="InterPro" id="IPR005756">
    <property type="entry name" value="Ribosomal_uL24_euk/arc"/>
</dbReference>
<feature type="binding site" evidence="20">
    <location>
        <position position="29"/>
    </location>
    <ligand>
        <name>Mg(2+)</name>
        <dbReference type="ChEBI" id="CHEBI:18420"/>
    </ligand>
</feature>
<feature type="binding site" evidence="21">
    <location>
        <position position="32"/>
    </location>
    <ligand>
        <name>GTP</name>
        <dbReference type="ChEBI" id="CHEBI:37565"/>
    </ligand>
</feature>
<reference evidence="26 27" key="1">
    <citation type="submission" date="2015-07" db="EMBL/GenBank/DDBJ databases">
        <title>Draft Genome Sequence of Malassezia furfur CBS1878 and Malassezia pachydermatis CBS1879.</title>
        <authorList>
            <person name="Triana S."/>
            <person name="Ohm R."/>
            <person name="Gonzalez A."/>
            <person name="DeCock H."/>
            <person name="Restrepo S."/>
            <person name="Celis A."/>
        </authorList>
    </citation>
    <scope>NUCLEOTIDE SEQUENCE [LARGE SCALE GENOMIC DNA]</scope>
    <source>
        <strain evidence="26 27">CBS 1879</strain>
    </source>
</reference>
<feature type="binding site" evidence="21">
    <location>
        <position position="33"/>
    </location>
    <ligand>
        <name>GTP</name>
        <dbReference type="ChEBI" id="CHEBI:37565"/>
    </ligand>
</feature>
<dbReference type="Gene3D" id="3.40.50.300">
    <property type="entry name" value="P-loop containing nucleotide triphosphate hydrolases"/>
    <property type="match status" value="1"/>
</dbReference>
<dbReference type="GO" id="GO:0046872">
    <property type="term" value="F:metal ion binding"/>
    <property type="evidence" value="ECO:0007669"/>
    <property type="project" value="UniProtKB-KW"/>
</dbReference>
<feature type="binding site" evidence="23">
    <location>
        <position position="51"/>
    </location>
    <ligand>
        <name>Mg(2+)</name>
        <dbReference type="ChEBI" id="CHEBI:18420"/>
    </ligand>
</feature>
<dbReference type="InterPro" id="IPR005824">
    <property type="entry name" value="KOW"/>
</dbReference>
<evidence type="ECO:0000256" key="9">
    <source>
        <dbReference type="ARBA" id="ARBA00022741"/>
    </source>
</evidence>
<dbReference type="GO" id="GO:0016192">
    <property type="term" value="P:vesicle-mediated transport"/>
    <property type="evidence" value="ECO:0007669"/>
    <property type="project" value="UniProtKB-KW"/>
</dbReference>
<keyword evidence="14" id="KW-0689">Ribosomal protein</keyword>
<dbReference type="PANTHER" id="PTHR45684">
    <property type="entry name" value="RE74312P"/>
    <property type="match status" value="1"/>
</dbReference>
<dbReference type="CDD" id="cd06089">
    <property type="entry name" value="KOW_RPL26"/>
    <property type="match status" value="1"/>
</dbReference>
<feature type="binding site" evidence="21">
    <location>
        <position position="34"/>
    </location>
    <ligand>
        <name>GTP</name>
        <dbReference type="ChEBI" id="CHEBI:37565"/>
    </ligand>
</feature>
<evidence type="ECO:0000256" key="23">
    <source>
        <dbReference type="PIRSR" id="PIRSR606689-2"/>
    </source>
</evidence>
<keyword evidence="17" id="KW-0472">Membrane</keyword>
<dbReference type="Pfam" id="PF00467">
    <property type="entry name" value="KOW"/>
    <property type="match status" value="1"/>
</dbReference>
<evidence type="ECO:0000256" key="17">
    <source>
        <dbReference type="ARBA" id="ARBA00023136"/>
    </source>
</evidence>
<dbReference type="NCBIfam" id="TIGR01080">
    <property type="entry name" value="rplX_A_E"/>
    <property type="match status" value="1"/>
</dbReference>
<keyword evidence="19" id="KW-0968">Cytoplasmic vesicle</keyword>
<evidence type="ECO:0000256" key="7">
    <source>
        <dbReference type="ARBA" id="ARBA00021124"/>
    </source>
</evidence>
<dbReference type="GO" id="GO:0012507">
    <property type="term" value="C:ER to Golgi transport vesicle membrane"/>
    <property type="evidence" value="ECO:0007669"/>
    <property type="project" value="UniProtKB-SubCell"/>
</dbReference>
<evidence type="ECO:0000256" key="20">
    <source>
        <dbReference type="PIRSR" id="PIRSR606687-1"/>
    </source>
</evidence>
<feature type="binding site" evidence="23">
    <location>
        <position position="34"/>
    </location>
    <ligand>
        <name>Mg(2+)</name>
        <dbReference type="ChEBI" id="CHEBI:18420"/>
    </ligand>
</feature>
<dbReference type="GeneID" id="28728037"/>
<dbReference type="SMART" id="SM00177">
    <property type="entry name" value="ARF"/>
    <property type="match status" value="1"/>
</dbReference>
<dbReference type="SMART" id="SM00178">
    <property type="entry name" value="SAR"/>
    <property type="match status" value="1"/>
</dbReference>
<comment type="caution">
    <text evidence="26">The sequence shown here is derived from an EMBL/GenBank/DDBJ whole genome shotgun (WGS) entry which is preliminary data.</text>
</comment>
<feature type="binding site" evidence="22">
    <location>
        <position position="73"/>
    </location>
    <ligand>
        <name>GTP</name>
        <dbReference type="ChEBI" id="CHEBI:37565"/>
    </ligand>
</feature>
<dbReference type="HAMAP" id="MF_01326_A">
    <property type="entry name" value="Ribosomal_uL24_A"/>
    <property type="match status" value="1"/>
</dbReference>
<evidence type="ECO:0000256" key="16">
    <source>
        <dbReference type="ARBA" id="ARBA00023134"/>
    </source>
</evidence>
<evidence type="ECO:0000313" key="27">
    <source>
        <dbReference type="Proteomes" id="UP000037751"/>
    </source>
</evidence>
<evidence type="ECO:0000256" key="12">
    <source>
        <dbReference type="ARBA" id="ARBA00022892"/>
    </source>
</evidence>
<name>A0A0M8MT01_9BASI</name>
<dbReference type="GO" id="GO:0005789">
    <property type="term" value="C:endoplasmic reticulum membrane"/>
    <property type="evidence" value="ECO:0007669"/>
    <property type="project" value="UniProtKB-SubCell"/>
</dbReference>
<feature type="binding site" evidence="21">
    <location>
        <position position="173"/>
    </location>
    <ligand>
        <name>GTP</name>
        <dbReference type="ChEBI" id="CHEBI:37565"/>
    </ligand>
</feature>
<keyword evidence="27" id="KW-1185">Reference proteome</keyword>
<evidence type="ECO:0000256" key="1">
    <source>
        <dbReference type="ARBA" id="ARBA00004255"/>
    </source>
</evidence>
<dbReference type="GO" id="GO:0003735">
    <property type="term" value="F:structural constituent of ribosome"/>
    <property type="evidence" value="ECO:0007669"/>
    <property type="project" value="InterPro"/>
</dbReference>
<dbReference type="InterPro" id="IPR027417">
    <property type="entry name" value="P-loop_NTPase"/>
</dbReference>
<dbReference type="GO" id="GO:0006412">
    <property type="term" value="P:translation"/>
    <property type="evidence" value="ECO:0007669"/>
    <property type="project" value="InterPro"/>
</dbReference>
<comment type="subcellular location">
    <subcellularLocation>
        <location evidence="2">Cytoplasmic vesicle</location>
        <location evidence="2">COPII-coated vesicle membrane</location>
        <topology evidence="2">Peripheral membrane protein</topology>
        <orientation evidence="2">Cytoplasmic side</orientation>
    </subcellularLocation>
    <subcellularLocation>
        <location evidence="3">Endoplasmic reticulum membrane</location>
        <topology evidence="3">Peripheral membrane protein</topology>
        <orientation evidence="3">Cytoplasmic side</orientation>
    </subcellularLocation>
    <subcellularLocation>
        <location evidence="1">Golgi apparatus membrane</location>
        <topology evidence="1">Peripheral membrane protein</topology>
        <orientation evidence="1">Cytoplasmic side</orientation>
    </subcellularLocation>
</comment>
<evidence type="ECO:0000259" key="25">
    <source>
        <dbReference type="SMART" id="SM00739"/>
    </source>
</evidence>
<accession>A0A0M8MT01</accession>
<evidence type="ECO:0000256" key="2">
    <source>
        <dbReference type="ARBA" id="ARBA00004299"/>
    </source>
</evidence>
<evidence type="ECO:0000256" key="14">
    <source>
        <dbReference type="ARBA" id="ARBA00022980"/>
    </source>
</evidence>
<dbReference type="GO" id="GO:0003723">
    <property type="term" value="F:RNA binding"/>
    <property type="evidence" value="ECO:0007669"/>
    <property type="project" value="InterPro"/>
</dbReference>
<evidence type="ECO:0000256" key="19">
    <source>
        <dbReference type="ARBA" id="ARBA00023329"/>
    </source>
</evidence>
<dbReference type="Pfam" id="PF00025">
    <property type="entry name" value="Arf"/>
    <property type="match status" value="1"/>
</dbReference>
<dbReference type="InterPro" id="IPR041988">
    <property type="entry name" value="Ribosomal_uL24_KOW"/>
</dbReference>
<feature type="binding site" evidence="22">
    <location>
        <begin position="129"/>
        <end position="132"/>
    </location>
    <ligand>
        <name>GTP</name>
        <dbReference type="ChEBI" id="CHEBI:37565"/>
    </ligand>
</feature>
<feature type="binding site" evidence="21">
    <location>
        <position position="35"/>
    </location>
    <ligand>
        <name>GTP</name>
        <dbReference type="ChEBI" id="CHEBI:37565"/>
    </ligand>
</feature>
<evidence type="ECO:0000256" key="18">
    <source>
        <dbReference type="ARBA" id="ARBA00023274"/>
    </source>
</evidence>
<evidence type="ECO:0000256" key="15">
    <source>
        <dbReference type="ARBA" id="ARBA00023034"/>
    </source>
</evidence>
<feature type="binding site" evidence="21">
    <location>
        <position position="172"/>
    </location>
    <ligand>
        <name>GTP</name>
        <dbReference type="ChEBI" id="CHEBI:37565"/>
    </ligand>
</feature>
<dbReference type="NCBIfam" id="TIGR00231">
    <property type="entry name" value="small_GTP"/>
    <property type="match status" value="1"/>
</dbReference>
<dbReference type="EMBL" id="LGAV01000007">
    <property type="protein sequence ID" value="KOS13021.1"/>
    <property type="molecule type" value="Genomic_DNA"/>
</dbReference>
<dbReference type="GO" id="GO:0003924">
    <property type="term" value="F:GTPase activity"/>
    <property type="evidence" value="ECO:0007669"/>
    <property type="project" value="InterPro"/>
</dbReference>
<keyword evidence="20" id="KW-0460">Magnesium</keyword>
<evidence type="ECO:0000256" key="10">
    <source>
        <dbReference type="ARBA" id="ARBA00022801"/>
    </source>
</evidence>
<keyword evidence="8 24" id="KW-0813">Transport</keyword>
<protein>
    <recommendedName>
        <fullName evidence="7">Small COPII coat GTPase SAR1</fullName>
    </recommendedName>
    <alternativeName>
        <fullName evidence="6">Small COPII coat GTPase sar1</fullName>
    </alternativeName>
</protein>
<dbReference type="PROSITE" id="PS51417">
    <property type="entry name" value="ARF"/>
    <property type="match status" value="1"/>
</dbReference>
<dbReference type="SUPFAM" id="SSF52540">
    <property type="entry name" value="P-loop containing nucleoside triphosphate hydrolases"/>
    <property type="match status" value="1"/>
</dbReference>
<dbReference type="Pfam" id="PF16906">
    <property type="entry name" value="Ribosomal_L26"/>
    <property type="match status" value="1"/>
</dbReference>
<evidence type="ECO:0000256" key="22">
    <source>
        <dbReference type="PIRSR" id="PIRSR606689-1"/>
    </source>
</evidence>
<dbReference type="InterPro" id="IPR014722">
    <property type="entry name" value="Rib_uL2_dom2"/>
</dbReference>
<keyword evidence="13 24" id="KW-0653">Protein transport</keyword>
<dbReference type="InterPro" id="IPR008991">
    <property type="entry name" value="Translation_prot_SH3-like_sf"/>
</dbReference>
<dbReference type="InterPro" id="IPR006689">
    <property type="entry name" value="Small_GTPase_ARF/SAR"/>
</dbReference>
<dbReference type="InterPro" id="IPR005225">
    <property type="entry name" value="Small_GTP-bd"/>
</dbReference>
<dbReference type="PROSITE" id="PS51422">
    <property type="entry name" value="SAR1"/>
    <property type="match status" value="1"/>
</dbReference>
<evidence type="ECO:0000256" key="21">
    <source>
        <dbReference type="PIRSR" id="PIRSR606687-2"/>
    </source>
</evidence>
<keyword evidence="20" id="KW-0479">Metal-binding</keyword>
<evidence type="ECO:0000256" key="11">
    <source>
        <dbReference type="ARBA" id="ARBA00022824"/>
    </source>
</evidence>
<evidence type="ECO:0000313" key="26">
    <source>
        <dbReference type="EMBL" id="KOS13021.1"/>
    </source>
</evidence>
<feature type="binding site" evidence="21">
    <location>
        <position position="132"/>
    </location>
    <ligand>
        <name>GTP</name>
        <dbReference type="ChEBI" id="CHEBI:37565"/>
    </ligand>
</feature>
<evidence type="ECO:0000256" key="24">
    <source>
        <dbReference type="RuleBase" id="RU003926"/>
    </source>
</evidence>
<dbReference type="PRINTS" id="PR00328">
    <property type="entry name" value="SAR1GTPBP"/>
</dbReference>